<dbReference type="Gene3D" id="3.40.50.300">
    <property type="entry name" value="P-loop containing nucleotide triphosphate hydrolases"/>
    <property type="match status" value="1"/>
</dbReference>
<name>A0ABT1XKR0_9BURK</name>
<accession>A0ABT1XKR0</accession>
<dbReference type="SUPFAM" id="SSF52540">
    <property type="entry name" value="P-loop containing nucleoside triphosphate hydrolases"/>
    <property type="match status" value="1"/>
</dbReference>
<gene>
    <name evidence="1" type="primary">bcsQ</name>
    <name evidence="1" type="ORF">NSP04_14600</name>
</gene>
<keyword evidence="2" id="KW-1185">Reference proteome</keyword>
<comment type="caution">
    <text evidence="1">The sequence shown here is derived from an EMBL/GenBank/DDBJ whole genome shotgun (WGS) entry which is preliminary data.</text>
</comment>
<proteinExistence type="predicted"/>
<organism evidence="1 2">
    <name type="scientific">Limnobacter parvus</name>
    <dbReference type="NCBI Taxonomy" id="2939690"/>
    <lineage>
        <taxon>Bacteria</taxon>
        <taxon>Pseudomonadati</taxon>
        <taxon>Pseudomonadota</taxon>
        <taxon>Betaproteobacteria</taxon>
        <taxon>Burkholderiales</taxon>
        <taxon>Burkholderiaceae</taxon>
        <taxon>Limnobacter</taxon>
    </lineage>
</organism>
<dbReference type="InterPro" id="IPR017746">
    <property type="entry name" value="Cellulose_synthase_operon_BcsQ"/>
</dbReference>
<reference evidence="1" key="1">
    <citation type="submission" date="2022-07" db="EMBL/GenBank/DDBJ databases">
        <authorList>
            <person name="Xamxidin M."/>
        </authorList>
    </citation>
    <scope>NUCLEOTIDE SEQUENCE</scope>
    <source>
        <strain evidence="1">YS8-69</strain>
    </source>
</reference>
<dbReference type="PANTHER" id="PTHR13696">
    <property type="entry name" value="P-LOOP CONTAINING NUCLEOSIDE TRIPHOSPHATE HYDROLASE"/>
    <property type="match status" value="1"/>
</dbReference>
<sequence length="248" mass="27306">MRTFVIASIKGGVGKTTMTSNLAVALRAQGMNVLVLDLDPQNAVRFHLGLSAAEGGGLAAYLTQQGHALPKYEAACGAWLVPYGDVNEDARLQFEFMLSQNDSILEKFIDRIGIPSDTIVLIDTPPGPSLYFRQAVHFADRVLAVVLADAASFATFPRMLGLFGRYSQGARFSPDLKLLVNQINPLKELSEDVLLLMRSDFPREFMTVVHQDLAVSEALAFRKTVFEYDPKSQASTDLKLLARQLLEK</sequence>
<dbReference type="RefSeq" id="WP_257513089.1">
    <property type="nucleotide sequence ID" value="NZ_JANKHG010000027.1"/>
</dbReference>
<evidence type="ECO:0000313" key="2">
    <source>
        <dbReference type="Proteomes" id="UP001165267"/>
    </source>
</evidence>
<dbReference type="InterPro" id="IPR027417">
    <property type="entry name" value="P-loop_NTPase"/>
</dbReference>
<dbReference type="PANTHER" id="PTHR13696:SF99">
    <property type="entry name" value="COBYRINIC ACID AC-DIAMIDE SYNTHASE"/>
    <property type="match status" value="1"/>
</dbReference>
<evidence type="ECO:0000313" key="1">
    <source>
        <dbReference type="EMBL" id="MCR2747878.1"/>
    </source>
</evidence>
<dbReference type="NCBIfam" id="TIGR03371">
    <property type="entry name" value="cellulose_yhjQ"/>
    <property type="match status" value="1"/>
</dbReference>
<dbReference type="Pfam" id="PF06564">
    <property type="entry name" value="CBP_BcsQ"/>
    <property type="match status" value="1"/>
</dbReference>
<protein>
    <submittedName>
        <fullName evidence="1">Cellulose biosynthesis protein BcsQ</fullName>
    </submittedName>
</protein>
<dbReference type="CDD" id="cd02042">
    <property type="entry name" value="ParAB_family"/>
    <property type="match status" value="1"/>
</dbReference>
<dbReference type="Proteomes" id="UP001165267">
    <property type="component" value="Unassembled WGS sequence"/>
</dbReference>
<dbReference type="InterPro" id="IPR050678">
    <property type="entry name" value="DNA_Partitioning_ATPase"/>
</dbReference>
<dbReference type="EMBL" id="JANKHG010000027">
    <property type="protein sequence ID" value="MCR2747878.1"/>
    <property type="molecule type" value="Genomic_DNA"/>
</dbReference>